<reference evidence="1" key="1">
    <citation type="submission" date="2015-12" db="EMBL/GenBank/DDBJ databases">
        <title>Update maize B73 reference genome by single molecule sequencing technologies.</title>
        <authorList>
            <consortium name="Maize Genome Sequencing Project"/>
            <person name="Ware D."/>
        </authorList>
    </citation>
    <scope>NUCLEOTIDE SEQUENCE</scope>
    <source>
        <tissue evidence="1">Seedling</tissue>
    </source>
</reference>
<sequence>MAGSVVCCGVGGDSFVGARIRRAP</sequence>
<dbReference type="EMBL" id="CM000782">
    <property type="protein sequence ID" value="AQK79531.1"/>
    <property type="molecule type" value="Genomic_DNA"/>
</dbReference>
<gene>
    <name evidence="1" type="ORF">ZEAMMB73_Zm00001d035722</name>
</gene>
<evidence type="ECO:0000313" key="1">
    <source>
        <dbReference type="EMBL" id="AQK79531.1"/>
    </source>
</evidence>
<accession>A0A1D6LI47</accession>
<proteinExistence type="predicted"/>
<protein>
    <submittedName>
        <fullName evidence="1">Actin-7</fullName>
    </submittedName>
</protein>
<name>A0A1D6LI47_MAIZE</name>
<organism evidence="1">
    <name type="scientific">Zea mays</name>
    <name type="common">Maize</name>
    <dbReference type="NCBI Taxonomy" id="4577"/>
    <lineage>
        <taxon>Eukaryota</taxon>
        <taxon>Viridiplantae</taxon>
        <taxon>Streptophyta</taxon>
        <taxon>Embryophyta</taxon>
        <taxon>Tracheophyta</taxon>
        <taxon>Spermatophyta</taxon>
        <taxon>Magnoliopsida</taxon>
        <taxon>Liliopsida</taxon>
        <taxon>Poales</taxon>
        <taxon>Poaceae</taxon>
        <taxon>PACMAD clade</taxon>
        <taxon>Panicoideae</taxon>
        <taxon>Andropogonodae</taxon>
        <taxon>Andropogoneae</taxon>
        <taxon>Tripsacinae</taxon>
        <taxon>Zea</taxon>
    </lineage>
</organism>
<dbReference type="AlphaFoldDB" id="A0A1D6LI47"/>